<feature type="repeat" description="ANK" evidence="6">
    <location>
        <begin position="1694"/>
        <end position="1726"/>
    </location>
</feature>
<feature type="compositionally biased region" description="Basic residues" evidence="8">
    <location>
        <begin position="2268"/>
        <end position="2282"/>
    </location>
</feature>
<dbReference type="Gene3D" id="1.25.40.20">
    <property type="entry name" value="Ankyrin repeat-containing domain"/>
    <property type="match status" value="10"/>
</dbReference>
<evidence type="ECO:0000256" key="7">
    <source>
        <dbReference type="PROSITE-ProRule" id="PRU00228"/>
    </source>
</evidence>
<feature type="region of interest" description="Disordered" evidence="8">
    <location>
        <begin position="1284"/>
        <end position="1316"/>
    </location>
</feature>
<evidence type="ECO:0000256" key="2">
    <source>
        <dbReference type="ARBA" id="ARBA00022737"/>
    </source>
</evidence>
<feature type="repeat" description="ANK" evidence="6">
    <location>
        <begin position="1727"/>
        <end position="1749"/>
    </location>
</feature>
<feature type="repeat" description="ANK" evidence="6">
    <location>
        <begin position="1565"/>
        <end position="1597"/>
    </location>
</feature>
<feature type="compositionally biased region" description="Low complexity" evidence="8">
    <location>
        <begin position="433"/>
        <end position="452"/>
    </location>
</feature>
<feature type="domain" description="ZZ-type" evidence="9">
    <location>
        <begin position="2160"/>
        <end position="2215"/>
    </location>
</feature>
<evidence type="ECO:0000256" key="8">
    <source>
        <dbReference type="SAM" id="MobiDB-lite"/>
    </source>
</evidence>
<feature type="repeat" description="ANK" evidence="6">
    <location>
        <begin position="1766"/>
        <end position="1798"/>
    </location>
</feature>
<feature type="region of interest" description="Disordered" evidence="8">
    <location>
        <begin position="2200"/>
        <end position="2282"/>
    </location>
</feature>
<keyword evidence="5 6" id="KW-0040">ANK repeat</keyword>
<feature type="compositionally biased region" description="Low complexity" evidence="8">
    <location>
        <begin position="2666"/>
        <end position="2682"/>
    </location>
</feature>
<dbReference type="Proteomes" id="UP001302676">
    <property type="component" value="Unassembled WGS sequence"/>
</dbReference>
<dbReference type="EMBL" id="MU853608">
    <property type="protein sequence ID" value="KAK4141642.1"/>
    <property type="molecule type" value="Genomic_DNA"/>
</dbReference>
<proteinExistence type="predicted"/>
<organism evidence="10 11">
    <name type="scientific">Dichotomopilus funicola</name>
    <dbReference type="NCBI Taxonomy" id="1934379"/>
    <lineage>
        <taxon>Eukaryota</taxon>
        <taxon>Fungi</taxon>
        <taxon>Dikarya</taxon>
        <taxon>Ascomycota</taxon>
        <taxon>Pezizomycotina</taxon>
        <taxon>Sordariomycetes</taxon>
        <taxon>Sordariomycetidae</taxon>
        <taxon>Sordariales</taxon>
        <taxon>Chaetomiaceae</taxon>
        <taxon>Dichotomopilus</taxon>
    </lineage>
</organism>
<feature type="repeat" description="ANK" evidence="6">
    <location>
        <begin position="1176"/>
        <end position="1208"/>
    </location>
</feature>
<feature type="region of interest" description="Disordered" evidence="8">
    <location>
        <begin position="1234"/>
        <end position="1253"/>
    </location>
</feature>
<feature type="compositionally biased region" description="Basic and acidic residues" evidence="8">
    <location>
        <begin position="1834"/>
        <end position="1850"/>
    </location>
</feature>
<dbReference type="PRINTS" id="PR01415">
    <property type="entry name" value="ANKYRIN"/>
</dbReference>
<reference evidence="10" key="2">
    <citation type="submission" date="2023-05" db="EMBL/GenBank/DDBJ databases">
        <authorList>
            <consortium name="Lawrence Berkeley National Laboratory"/>
            <person name="Steindorff A."/>
            <person name="Hensen N."/>
            <person name="Bonometti L."/>
            <person name="Westerberg I."/>
            <person name="Brannstrom I.O."/>
            <person name="Guillou S."/>
            <person name="Cros-Aarteil S."/>
            <person name="Calhoun S."/>
            <person name="Haridas S."/>
            <person name="Kuo A."/>
            <person name="Mondo S."/>
            <person name="Pangilinan J."/>
            <person name="Riley R."/>
            <person name="Labutti K."/>
            <person name="Andreopoulos B."/>
            <person name="Lipzen A."/>
            <person name="Chen C."/>
            <person name="Yanf M."/>
            <person name="Daum C."/>
            <person name="Ng V."/>
            <person name="Clum A."/>
            <person name="Ohm R."/>
            <person name="Martin F."/>
            <person name="Silar P."/>
            <person name="Natvig D."/>
            <person name="Lalanne C."/>
            <person name="Gautier V."/>
            <person name="Ament-Velasquez S.L."/>
            <person name="Kruys A."/>
            <person name="Hutchinson M.I."/>
            <person name="Powell A.J."/>
            <person name="Barry K."/>
            <person name="Miller A.N."/>
            <person name="Grigoriev I.V."/>
            <person name="Debuchy R."/>
            <person name="Gladieux P."/>
            <person name="Thoren M.H."/>
            <person name="Johannesson H."/>
        </authorList>
    </citation>
    <scope>NUCLEOTIDE SEQUENCE</scope>
    <source>
        <strain evidence="10">CBS 141.50</strain>
    </source>
</reference>
<dbReference type="PROSITE" id="PS01357">
    <property type="entry name" value="ZF_ZZ_1"/>
    <property type="match status" value="1"/>
</dbReference>
<feature type="region of interest" description="Disordered" evidence="8">
    <location>
        <begin position="1830"/>
        <end position="1850"/>
    </location>
</feature>
<evidence type="ECO:0000256" key="4">
    <source>
        <dbReference type="ARBA" id="ARBA00022833"/>
    </source>
</evidence>
<dbReference type="Pfam" id="PF12796">
    <property type="entry name" value="Ank_2"/>
    <property type="match status" value="8"/>
</dbReference>
<feature type="compositionally biased region" description="Basic residues" evidence="8">
    <location>
        <begin position="2489"/>
        <end position="2511"/>
    </location>
</feature>
<dbReference type="SUPFAM" id="SSF57850">
    <property type="entry name" value="RING/U-box"/>
    <property type="match status" value="1"/>
</dbReference>
<comment type="caution">
    <text evidence="10">The sequence shown here is derived from an EMBL/GenBank/DDBJ whole genome shotgun (WGS) entry which is preliminary data.</text>
</comment>
<dbReference type="InterPro" id="IPR000433">
    <property type="entry name" value="Znf_ZZ"/>
</dbReference>
<feature type="compositionally biased region" description="Basic and acidic residues" evidence="8">
    <location>
        <begin position="1284"/>
        <end position="1294"/>
    </location>
</feature>
<feature type="repeat" description="ANK" evidence="6">
    <location>
        <begin position="2015"/>
        <end position="2037"/>
    </location>
</feature>
<evidence type="ECO:0000313" key="10">
    <source>
        <dbReference type="EMBL" id="KAK4141642.1"/>
    </source>
</evidence>
<feature type="region of interest" description="Disordered" evidence="8">
    <location>
        <begin position="2087"/>
        <end position="2123"/>
    </location>
</feature>
<dbReference type="SUPFAM" id="SSF48403">
    <property type="entry name" value="Ankyrin repeat"/>
    <property type="match status" value="4"/>
</dbReference>
<feature type="region of interest" description="Disordered" evidence="8">
    <location>
        <begin position="2616"/>
        <end position="2692"/>
    </location>
</feature>
<feature type="compositionally biased region" description="Basic and acidic residues" evidence="8">
    <location>
        <begin position="392"/>
        <end position="419"/>
    </location>
</feature>
<dbReference type="PROSITE" id="PS50088">
    <property type="entry name" value="ANK_REPEAT"/>
    <property type="match status" value="11"/>
</dbReference>
<dbReference type="Gene3D" id="3.30.60.90">
    <property type="match status" value="1"/>
</dbReference>
<accession>A0AAN6UYR0</accession>
<sequence>MDHITFVVVPGLHDPANAPGVRSSWQNHPASSPPGGLSGSTSASVSAGHLLWDPYWAHSHQRLVFCGENLGGIIVKRALTLAGTDTTIAQHTCACILLGVPHKAPSLEAWRQTLTSIVLPFWTALPDGFWQTTADLPAYLKRVSSEFIPVAFSIAIVSICQDGASAAVDTSCGVLGVSHEHVVLRDSAVRFSQIGRFNPSQRGAVDGVFSIVKAAASASSPALTYLKTLARLSPHTHAPSHTSYISRTPYTAHSLSNSPLVQATVHPLLDAITATLPEIPANTVAINLYGARGIGKTTLSYALHEQLLRGRAVRVNSGPTPELGLGSGPGMRPGLGVVSDPKIGSAPKKEYIAYFAFDTHDHRRRSVRAMLVKVIRQLLASEPGLANRFMERERGKKWWKQEEEPGRVDEQEKKEKEEKEGEESGEETEAEMKTAPTSPTGPTTPTPTMATTRKQDSPDTHGLSPHLDRTRWTEGNLWIQMRSTLRHLPSASHTHLVLDAVDTCDTPLLHDFLRDLLDLRFAAAGTLTIWFTSVARLEIMPVEGSQTGKRRSMGTGTGETWHLDIERMPDFEACRSDFQATLAAQITSLSPKFRATQPELRACLDAAENFTHANLLAHRIRGIDQLSRPQCVSAGLEEIKKGWEETITAMVQGAPGWVVGALVWMLFVRRPLGLDELAVAVALAESDGKIEAEMETETATGEAGTNKASTIDSVSSHSPVAKRGLSLNESLIPLDIGTDLCRALGPLVEIDTDREEIRIAHSYVAEVLQEWITSAMVQATPAQRLVGQTQTLLEYLHFCLERIGAAQEVSEEKVFGLLEYALEHWHVHYCQVMDDNDNNDDSEGSVRNDAHNELQQLARALFENPRNMRWLASRKYLNPEPESPAQAAEIGGSESLVRPVLLAARLGLFSIFKQLFNATSEPDHPDRLDALRVACQSGHLPIVQYLIQDSAMTANSATLESLITEACERGDEHVVLALLDPLREVRAAANQDPYTIPSALLIQACRIGHASLAQRLIEAGAYINADSDSEVSPLHAAIMQGHLDVVSLLLENGAQVNRTADRGWTPLQCSIRRGYRYIASRLLAENGVLDNANEDGLTSAHLAARVGDVDLLRQVIDLERDGPGLGADVDGGEWDEGPDKPLVSQPLHEAAEHGHVAAVEFLVEHSHASIDAPNADGKTALYLALAQNHTAVVDALLRHGAAVTTDEDYATSALRQAIIHGNVPVTMAILKTSDRRSWRGSKSSPSETTAAAPCSALTDAARHNQFDIFRALIYDDADIQHRVDHHQDPDRSNDDDSDDDDHDGQDDEEEDEEGEARRILGENSGRGWAAAHFAAYYGSADIMRLLVELGPDVVNAKTACGHTPLHLAVHREEVDVVQILLSPPALPLPLPIPSDMTDDAFRPPRREDSFNSRVSSSSSTTARATAIALATIPTTVVAEQQPQALVVDVDTPTNRGRTALHIAAGRGESAELVKLLLDRGASPRAADGKGKTPLHFAAAAAGSSVRKSSVMATTATKTTRTEAVLPAPTTPSLPLSRMARTKSLTGIITTLLAAGADPGARDSTTGRTPLHYAAQAGSVVATALLLRHGSTAATTTASVTAAGIATGSVKSGNSNSGNPLAAVADDAGITPLYLAAEGGHVKVLLLLLGLGAKVAAGAKRGDELAAVAALGVSSPSPSPGAASSGANVNVANRQGATALHAAVIRGHLGVVDILLRAGANPDLADEVGDTPLHEAARRGHHQITERLVKGSEHSGAVASLNLFNTFGITPLHRAVLNGWSWTVRVLLEAGADPNLVDGDGDTALEAAIASGTYNVVEVLLQLNETNETAEAIDVQDHARGPEPKNPEKPKLRFPVNLNVQNKQGKTPLMRAARACPEALRPLLDAGADATLRDHDQNTLLHEIAFHPKLLPVNTIATPALLAHPQLQTKEQLLLTNNEGLTPTHAAARRSNGLLIKWFAAFGNAVVEARDRQGRTALHHAVRTLGKDELRDAFGDVNLRPSLGVDGTGVNVPDADGWTPLHWACRGSQTGVVKLLLSQYRYPLRALRYQGRSGEAHHGWSAIAVAVFHRNLDAIKFIQHHVWAMDPEWSGREKQPPPEKLPDPPTSAEEAFVARDGGGGDEISPDVLKVPGRARIRVEWSARFGSGLRSDGKVVVPGTLRQSIGCDDCHYVPMYGARFKCVQHVNFDLCFKCYWHHETTHTPPGHSFEKRADGPVDGPPLATSAPVSPEERLEQQRQAALAPKPTRRREPIIVTHGSGGPVEIVTQPRHSRPSSHSNHRRSLRWSASNYLNKSPQTSPSLPRPYIVDVTGGGAQSLPDFMERERLEKEILIERGRLEMARLEREHLERDIDNTRGPGREIDRERERARARERERELEEIISSLERDRERERRNTVGAGTISEPAIFPPPLPPPPPLHPYPPPFIPGHPSYQLMPPYPPPLPYQSMPPYPSPPPLYMQPPMSPVDDPYSLGTITGRPRAERALELDLGRRRLRSRSRSSSRSRSKPRSRERRYRSEASDYIIEGLHREEPYRHRVNRHLEERFDGRRNRGAPRHAYDDYEDILVEPRNITRERERPASMSERLREIDRDYGREREELDVWHHNTVDESGMYYLPSEIHRRRNRNRSRSRSRSRGRGSRTIVYMGGETIIIPQRRETKKGKEPDAAKKAAAPETAKKAAAPDTPGIEKPETETK</sequence>
<feature type="compositionally biased region" description="Basic and acidic residues" evidence="8">
    <location>
        <begin position="2651"/>
        <end position="2665"/>
    </location>
</feature>
<keyword evidence="4" id="KW-0862">Zinc</keyword>
<dbReference type="PANTHER" id="PTHR24198">
    <property type="entry name" value="ANKYRIN REPEAT AND PROTEIN KINASE DOMAIN-CONTAINING PROTEIN"/>
    <property type="match status" value="1"/>
</dbReference>
<feature type="region of interest" description="Disordered" evidence="8">
    <location>
        <begin position="2387"/>
        <end position="2414"/>
    </location>
</feature>
<dbReference type="GO" id="GO:0008270">
    <property type="term" value="F:zinc ion binding"/>
    <property type="evidence" value="ECO:0007669"/>
    <property type="project" value="UniProtKB-KW"/>
</dbReference>
<feature type="repeat" description="ANK" evidence="6">
    <location>
        <begin position="1627"/>
        <end position="1659"/>
    </location>
</feature>
<feature type="region of interest" description="Disordered" evidence="8">
    <location>
        <begin position="392"/>
        <end position="468"/>
    </location>
</feature>
<feature type="compositionally biased region" description="Acidic residues" evidence="8">
    <location>
        <begin position="1295"/>
        <end position="1314"/>
    </location>
</feature>
<feature type="compositionally biased region" description="Basic and acidic residues" evidence="8">
    <location>
        <begin position="2088"/>
        <end position="2101"/>
    </location>
</feature>
<feature type="compositionally biased region" description="Basic and acidic residues" evidence="8">
    <location>
        <begin position="2476"/>
        <end position="2488"/>
    </location>
</feature>
<protein>
    <submittedName>
        <fullName evidence="10">Ankyrin repeat-containing domain protein</fullName>
    </submittedName>
</protein>
<dbReference type="CDD" id="cd02249">
    <property type="entry name" value="ZZ"/>
    <property type="match status" value="1"/>
</dbReference>
<dbReference type="InterPro" id="IPR002110">
    <property type="entry name" value="Ankyrin_rpt"/>
</dbReference>
<dbReference type="Pfam" id="PF00569">
    <property type="entry name" value="ZZ"/>
    <property type="match status" value="1"/>
</dbReference>
<dbReference type="RefSeq" id="XP_062635013.1">
    <property type="nucleotide sequence ID" value="XM_062781505.1"/>
</dbReference>
<name>A0AAN6UYR0_9PEZI</name>
<feature type="compositionally biased region" description="Basic and acidic residues" evidence="8">
    <location>
        <begin position="2683"/>
        <end position="2692"/>
    </location>
</feature>
<feature type="repeat" description="ANK" evidence="6">
    <location>
        <begin position="1360"/>
        <end position="1382"/>
    </location>
</feature>
<feature type="compositionally biased region" description="Low complexity" evidence="8">
    <location>
        <begin position="29"/>
        <end position="41"/>
    </location>
</feature>
<feature type="compositionally biased region" description="Pro residues" evidence="8">
    <location>
        <begin position="2405"/>
        <end position="2414"/>
    </location>
</feature>
<dbReference type="PANTHER" id="PTHR24198:SF165">
    <property type="entry name" value="ANKYRIN REPEAT-CONTAINING PROTEIN-RELATED"/>
    <property type="match status" value="1"/>
</dbReference>
<evidence type="ECO:0000259" key="9">
    <source>
        <dbReference type="PROSITE" id="PS50135"/>
    </source>
</evidence>
<feature type="compositionally biased region" description="Acidic residues" evidence="8">
    <location>
        <begin position="420"/>
        <end position="429"/>
    </location>
</feature>
<dbReference type="SMART" id="SM00291">
    <property type="entry name" value="ZnF_ZZ"/>
    <property type="match status" value="1"/>
</dbReference>
<evidence type="ECO:0000256" key="6">
    <source>
        <dbReference type="PROSITE-ProRule" id="PRU00023"/>
    </source>
</evidence>
<dbReference type="SMART" id="SM00248">
    <property type="entry name" value="ANK"/>
    <property type="match status" value="23"/>
</dbReference>
<dbReference type="GeneID" id="87818118"/>
<keyword evidence="1" id="KW-0479">Metal-binding</keyword>
<evidence type="ECO:0000256" key="3">
    <source>
        <dbReference type="ARBA" id="ARBA00022771"/>
    </source>
</evidence>
<reference evidence="10" key="1">
    <citation type="journal article" date="2023" name="Mol. Phylogenet. Evol.">
        <title>Genome-scale phylogeny and comparative genomics of the fungal order Sordariales.</title>
        <authorList>
            <person name="Hensen N."/>
            <person name="Bonometti L."/>
            <person name="Westerberg I."/>
            <person name="Brannstrom I.O."/>
            <person name="Guillou S."/>
            <person name="Cros-Aarteil S."/>
            <person name="Calhoun S."/>
            <person name="Haridas S."/>
            <person name="Kuo A."/>
            <person name="Mondo S."/>
            <person name="Pangilinan J."/>
            <person name="Riley R."/>
            <person name="LaButti K."/>
            <person name="Andreopoulos B."/>
            <person name="Lipzen A."/>
            <person name="Chen C."/>
            <person name="Yan M."/>
            <person name="Daum C."/>
            <person name="Ng V."/>
            <person name="Clum A."/>
            <person name="Steindorff A."/>
            <person name="Ohm R.A."/>
            <person name="Martin F."/>
            <person name="Silar P."/>
            <person name="Natvig D.O."/>
            <person name="Lalanne C."/>
            <person name="Gautier V."/>
            <person name="Ament-Velasquez S.L."/>
            <person name="Kruys A."/>
            <person name="Hutchinson M.I."/>
            <person name="Powell A.J."/>
            <person name="Barry K."/>
            <person name="Miller A.N."/>
            <person name="Grigoriev I.V."/>
            <person name="Debuchy R."/>
            <person name="Gladieux P."/>
            <person name="Hiltunen Thoren M."/>
            <person name="Johannesson H."/>
        </authorList>
    </citation>
    <scope>NUCLEOTIDE SEQUENCE</scope>
    <source>
        <strain evidence="10">CBS 141.50</strain>
    </source>
</reference>
<evidence type="ECO:0000256" key="1">
    <source>
        <dbReference type="ARBA" id="ARBA00022723"/>
    </source>
</evidence>
<keyword evidence="2" id="KW-0677">Repeat</keyword>
<dbReference type="InterPro" id="IPR036770">
    <property type="entry name" value="Ankyrin_rpt-contain_sf"/>
</dbReference>
<dbReference type="PROSITE" id="PS50297">
    <property type="entry name" value="ANK_REP_REGION"/>
    <property type="match status" value="11"/>
</dbReference>
<feature type="region of interest" description="Disordered" evidence="8">
    <location>
        <begin position="2459"/>
        <end position="2514"/>
    </location>
</feature>
<keyword evidence="11" id="KW-1185">Reference proteome</keyword>
<feature type="repeat" description="ANK" evidence="6">
    <location>
        <begin position="1455"/>
        <end position="1488"/>
    </location>
</feature>
<feature type="repeat" description="ANK" evidence="6">
    <location>
        <begin position="1326"/>
        <end position="1358"/>
    </location>
</feature>
<dbReference type="InterPro" id="IPR043145">
    <property type="entry name" value="Znf_ZZ_sf"/>
</dbReference>
<feature type="region of interest" description="Disordered" evidence="8">
    <location>
        <begin position="18"/>
        <end position="41"/>
    </location>
</feature>
<evidence type="ECO:0000313" key="11">
    <source>
        <dbReference type="Proteomes" id="UP001302676"/>
    </source>
</evidence>
<dbReference type="PROSITE" id="PS50135">
    <property type="entry name" value="ZF_ZZ_2"/>
    <property type="match status" value="1"/>
</dbReference>
<keyword evidence="3 7" id="KW-0863">Zinc-finger</keyword>
<feature type="repeat" description="ANK" evidence="6">
    <location>
        <begin position="1029"/>
        <end position="1061"/>
    </location>
</feature>
<feature type="compositionally biased region" description="Basic residues" evidence="8">
    <location>
        <begin position="2617"/>
        <end position="2635"/>
    </location>
</feature>
<gene>
    <name evidence="10" type="ORF">C8A04DRAFT_30752</name>
</gene>
<feature type="compositionally biased region" description="Polar residues" evidence="8">
    <location>
        <begin position="1240"/>
        <end position="1249"/>
    </location>
</feature>
<evidence type="ECO:0000256" key="5">
    <source>
        <dbReference type="ARBA" id="ARBA00023043"/>
    </source>
</evidence>